<reference evidence="3" key="1">
    <citation type="submission" date="2018-11" db="EMBL/GenBank/DDBJ databases">
        <title>Complete genome sequence of Paenibacillus sp. ML311-T8.</title>
        <authorList>
            <person name="Nam Y.-D."/>
            <person name="Kang J."/>
            <person name="Chung W.-H."/>
            <person name="Park Y.S."/>
        </authorList>
    </citation>
    <scope>NUCLEOTIDE SEQUENCE [LARGE SCALE GENOMIC DNA]</scope>
    <source>
        <strain evidence="3">ML311-T8</strain>
    </source>
</reference>
<gene>
    <name evidence="2" type="ORF">EHS13_04780</name>
</gene>
<evidence type="ECO:0000313" key="2">
    <source>
        <dbReference type="EMBL" id="QGQ94266.1"/>
    </source>
</evidence>
<dbReference type="AlphaFoldDB" id="A0A6B8RFX6"/>
<proteinExistence type="predicted"/>
<feature type="domain" description="Xylose isomerase-like TIM barrel" evidence="1">
    <location>
        <begin position="29"/>
        <end position="210"/>
    </location>
</feature>
<dbReference type="Proteomes" id="UP000426246">
    <property type="component" value="Chromosome"/>
</dbReference>
<dbReference type="OrthoDB" id="9807003at2"/>
<dbReference type="InterPro" id="IPR036237">
    <property type="entry name" value="Xyl_isomerase-like_sf"/>
</dbReference>
<sequence>MTKTDPKLYLALDNCFAKKRWTSPNEWVKLIHDLGVYYVEASSDNEFDPLYGDPAYLADWLSEMKEACTKWGVHVANFYSGHGSYTTLGLAHTDIRIRDRMLNDWLKPMALLSAQAGAGLGFYCHAYSNAVLQNGQAYMETEQDLYRRLAELAVYCKACGVRTPGVEQMYSPNQIPWTIDGAEKLLREVYRMSSSSPFYLTLDTGHQSGQRRYMRPSASIIREAAGRVRQGERLRDFWLGPETASNLFAELVKSPIEQEVDILTQMDDEMNKFPQLFADYKDGDTYLWLEKLARYSPIIHLQQTNGTSSAHQPFTEEYNSSGVIFGDQVLQAISKSYQDSSVEGMPPVCDEIYLTLEIFAGTSEMNSDIKHKILESVKYWRKYIPQDGIRLSEALRLITLA</sequence>
<evidence type="ECO:0000313" key="3">
    <source>
        <dbReference type="Proteomes" id="UP000426246"/>
    </source>
</evidence>
<dbReference type="InterPro" id="IPR013022">
    <property type="entry name" value="Xyl_isomerase-like_TIM-brl"/>
</dbReference>
<evidence type="ECO:0000259" key="1">
    <source>
        <dbReference type="Pfam" id="PF01261"/>
    </source>
</evidence>
<dbReference type="SUPFAM" id="SSF51658">
    <property type="entry name" value="Xylose isomerase-like"/>
    <property type="match status" value="1"/>
</dbReference>
<dbReference type="RefSeq" id="WP_155699267.1">
    <property type="nucleotide sequence ID" value="NZ_CP034235.1"/>
</dbReference>
<dbReference type="Gene3D" id="3.20.20.150">
    <property type="entry name" value="Divalent-metal-dependent TIM barrel enzymes"/>
    <property type="match status" value="2"/>
</dbReference>
<dbReference type="Pfam" id="PF01261">
    <property type="entry name" value="AP_endonuc_2"/>
    <property type="match status" value="1"/>
</dbReference>
<dbReference type="KEGG" id="ppsc:EHS13_04780"/>
<keyword evidence="3" id="KW-1185">Reference proteome</keyword>
<protein>
    <recommendedName>
        <fullName evidence="1">Xylose isomerase-like TIM barrel domain-containing protein</fullName>
    </recommendedName>
</protein>
<accession>A0A6B8RFX6</accession>
<organism evidence="2 3">
    <name type="scientific">Paenibacillus psychroresistens</name>
    <dbReference type="NCBI Taxonomy" id="1778678"/>
    <lineage>
        <taxon>Bacteria</taxon>
        <taxon>Bacillati</taxon>
        <taxon>Bacillota</taxon>
        <taxon>Bacilli</taxon>
        <taxon>Bacillales</taxon>
        <taxon>Paenibacillaceae</taxon>
        <taxon>Paenibacillus</taxon>
    </lineage>
</organism>
<name>A0A6B8RFX6_9BACL</name>
<dbReference type="EMBL" id="CP034235">
    <property type="protein sequence ID" value="QGQ94266.1"/>
    <property type="molecule type" value="Genomic_DNA"/>
</dbReference>